<dbReference type="SMART" id="SM00184">
    <property type="entry name" value="RING"/>
    <property type="match status" value="2"/>
</dbReference>
<dbReference type="FunFam" id="3.30.40.10:FF:000358">
    <property type="entry name" value="RBR-type E3 ubiquitin transferase"/>
    <property type="match status" value="1"/>
</dbReference>
<evidence type="ECO:0000256" key="9">
    <source>
        <dbReference type="ARBA" id="ARBA00022771"/>
    </source>
</evidence>
<accession>A0A9R1RCE0</accession>
<dbReference type="EMBL" id="LT934113">
    <property type="protein sequence ID" value="VAH36254.1"/>
    <property type="molecule type" value="Genomic_DNA"/>
</dbReference>
<evidence type="ECO:0000256" key="2">
    <source>
        <dbReference type="ARBA" id="ARBA00001947"/>
    </source>
</evidence>
<dbReference type="Pfam" id="PF01485">
    <property type="entry name" value="IBR"/>
    <property type="match status" value="1"/>
</dbReference>
<feature type="domain" description="RWD" evidence="15">
    <location>
        <begin position="103"/>
        <end position="248"/>
    </location>
</feature>
<dbReference type="PROSITE" id="PS51873">
    <property type="entry name" value="TRIAD"/>
    <property type="match status" value="1"/>
</dbReference>
<dbReference type="SMART" id="SM00647">
    <property type="entry name" value="IBR"/>
    <property type="match status" value="2"/>
</dbReference>
<evidence type="ECO:0000256" key="1">
    <source>
        <dbReference type="ARBA" id="ARBA00001798"/>
    </source>
</evidence>
<evidence type="ECO:0000259" key="15">
    <source>
        <dbReference type="PROSITE" id="PS50908"/>
    </source>
</evidence>
<dbReference type="SMART" id="SM00591">
    <property type="entry name" value="RWD"/>
    <property type="match status" value="1"/>
</dbReference>
<dbReference type="InterPro" id="IPR044066">
    <property type="entry name" value="TRIAD_supradom"/>
</dbReference>
<dbReference type="Pfam" id="PF26200">
    <property type="entry name" value="Rcat_RNF216"/>
    <property type="match status" value="1"/>
</dbReference>
<evidence type="ECO:0000259" key="16">
    <source>
        <dbReference type="PROSITE" id="PS51873"/>
    </source>
</evidence>
<comment type="cofactor">
    <cofactor evidence="2">
        <name>Zn(2+)</name>
        <dbReference type="ChEBI" id="CHEBI:29105"/>
    </cofactor>
</comment>
<feature type="domain" description="RING-type" evidence="16">
    <location>
        <begin position="299"/>
        <end position="515"/>
    </location>
</feature>
<reference evidence="17 18" key="1">
    <citation type="submission" date="2017-09" db="EMBL/GenBank/DDBJ databases">
        <authorList>
            <consortium name="International Durum Wheat Genome Sequencing Consortium (IDWGSC)"/>
            <person name="Milanesi L."/>
        </authorList>
    </citation>
    <scope>NUCLEOTIDE SEQUENCE [LARGE SCALE GENOMIC DNA]</scope>
    <source>
        <strain evidence="18">cv. Svevo</strain>
    </source>
</reference>
<dbReference type="OMA" id="EEFQRWD"/>
<sequence>MAVASAVSSSSRALGSHRDVPAHSFSAEAFSSSWSRPVEARPVSCGGGGGGGEDDVLDLDSPWVAEGETESRLEAAAAAGLHLRAEEEGGEDEIRDNRQRQEDELMALEAIYGDDLVEFESKEGLHYFQIYIHYDLHDGAEVCAKLSSASGNRKDGCPNDCTEEHDDEPDEFSYTCNFEHLPPLILTCLLPKSYPSKDPPYFNVTAKWMDGHNVSQLCEMLDTIWAELPGQEVVYQWVEWIRNSSLSYLLFDGKITLGSDCPTHKGDNRAISRNLSLESVIPSMLNYSSKKQYEAFLENLHTCRICLNQSKGSNFVRLPCQHLFCVKCMETLCRMHVKEGTVFHLVCPETKCNASIPPYLLKRLLREEEFQRWDRLALEKALDSMSDVVYCPKCAIGCLEDEDNNAQCPKCSFIFCSFCKDPRHPGKQCLTAEQKLQRKQASGRMTEWEMVKEMLSIKKLYRDAILCPKCKMPISRTEGCNKIECGNCGQFLCFRCGKAITGYDHFRSKGCQLFAPVDNDTTVWQRQMEVLKNERGMRAQRRQVAGSDTVKCPKCRQEVLKDDDKYIYCWTCRASYSTRSKQHGQGSSRSRMRGKGAIKDDQGDA</sequence>
<evidence type="ECO:0000256" key="4">
    <source>
        <dbReference type="ARBA" id="ARBA00005884"/>
    </source>
</evidence>
<dbReference type="SUPFAM" id="SSF57850">
    <property type="entry name" value="RING/U-box"/>
    <property type="match status" value="3"/>
</dbReference>
<feature type="region of interest" description="Disordered" evidence="13">
    <location>
        <begin position="1"/>
        <end position="20"/>
    </location>
</feature>
<evidence type="ECO:0000256" key="3">
    <source>
        <dbReference type="ARBA" id="ARBA00003976"/>
    </source>
</evidence>
<dbReference type="AlphaFoldDB" id="A0A9R1RCE0"/>
<dbReference type="PROSITE" id="PS00518">
    <property type="entry name" value="ZF_RING_1"/>
    <property type="match status" value="1"/>
</dbReference>
<evidence type="ECO:0000256" key="11">
    <source>
        <dbReference type="ARBA" id="ARBA00022833"/>
    </source>
</evidence>
<organism evidence="17 18">
    <name type="scientific">Triticum turgidum subsp. durum</name>
    <name type="common">Durum wheat</name>
    <name type="synonym">Triticum durum</name>
    <dbReference type="NCBI Taxonomy" id="4567"/>
    <lineage>
        <taxon>Eukaryota</taxon>
        <taxon>Viridiplantae</taxon>
        <taxon>Streptophyta</taxon>
        <taxon>Embryophyta</taxon>
        <taxon>Tracheophyta</taxon>
        <taxon>Spermatophyta</taxon>
        <taxon>Magnoliopsida</taxon>
        <taxon>Liliopsida</taxon>
        <taxon>Poales</taxon>
        <taxon>Poaceae</taxon>
        <taxon>BOP clade</taxon>
        <taxon>Pooideae</taxon>
        <taxon>Triticodae</taxon>
        <taxon>Triticeae</taxon>
        <taxon>Triticinae</taxon>
        <taxon>Triticum</taxon>
    </lineage>
</organism>
<evidence type="ECO:0000256" key="13">
    <source>
        <dbReference type="SAM" id="MobiDB-lite"/>
    </source>
</evidence>
<feature type="region of interest" description="Disordered" evidence="13">
    <location>
        <begin position="580"/>
        <end position="605"/>
    </location>
</feature>
<feature type="compositionally biased region" description="Low complexity" evidence="13">
    <location>
        <begin position="1"/>
        <end position="11"/>
    </location>
</feature>
<dbReference type="GO" id="GO:0061630">
    <property type="term" value="F:ubiquitin protein ligase activity"/>
    <property type="evidence" value="ECO:0007669"/>
    <property type="project" value="UniProtKB-EC"/>
</dbReference>
<evidence type="ECO:0000256" key="10">
    <source>
        <dbReference type="ARBA" id="ARBA00022786"/>
    </source>
</evidence>
<proteinExistence type="inferred from homology"/>
<evidence type="ECO:0000256" key="6">
    <source>
        <dbReference type="ARBA" id="ARBA00022679"/>
    </source>
</evidence>
<dbReference type="CDD" id="cd20341">
    <property type="entry name" value="BRcat_RBR_RNF14"/>
    <property type="match status" value="1"/>
</dbReference>
<dbReference type="Gene3D" id="3.30.40.10">
    <property type="entry name" value="Zinc/RING finger domain, C3HC4 (zinc finger)"/>
    <property type="match status" value="1"/>
</dbReference>
<protein>
    <recommendedName>
        <fullName evidence="5">RBR-type E3 ubiquitin transferase</fullName>
        <ecNumber evidence="5">2.3.2.31</ecNumber>
    </recommendedName>
</protein>
<dbReference type="SUPFAM" id="SSF54495">
    <property type="entry name" value="UBC-like"/>
    <property type="match status" value="1"/>
</dbReference>
<dbReference type="InterPro" id="IPR006575">
    <property type="entry name" value="RWD_dom"/>
</dbReference>
<dbReference type="InterPro" id="IPR002867">
    <property type="entry name" value="IBR_dom"/>
</dbReference>
<keyword evidence="7" id="KW-0479">Metal-binding</keyword>
<dbReference type="PROSITE" id="PS50908">
    <property type="entry name" value="RWD"/>
    <property type="match status" value="1"/>
</dbReference>
<dbReference type="PROSITE" id="PS50089">
    <property type="entry name" value="ZF_RING_2"/>
    <property type="match status" value="1"/>
</dbReference>
<dbReference type="Pfam" id="PF05773">
    <property type="entry name" value="RWD"/>
    <property type="match status" value="1"/>
</dbReference>
<dbReference type="Gene3D" id="1.20.120.1750">
    <property type="match status" value="1"/>
</dbReference>
<evidence type="ECO:0000256" key="7">
    <source>
        <dbReference type="ARBA" id="ARBA00022723"/>
    </source>
</evidence>
<evidence type="ECO:0000256" key="5">
    <source>
        <dbReference type="ARBA" id="ARBA00012251"/>
    </source>
</evidence>
<dbReference type="GO" id="GO:0016567">
    <property type="term" value="P:protein ubiquitination"/>
    <property type="evidence" value="ECO:0007669"/>
    <property type="project" value="InterPro"/>
</dbReference>
<keyword evidence="8" id="KW-0677">Repeat</keyword>
<dbReference type="PANTHER" id="PTHR11685">
    <property type="entry name" value="RBR FAMILY RING FINGER AND IBR DOMAIN-CONTAINING"/>
    <property type="match status" value="1"/>
</dbReference>
<comment type="function">
    <text evidence="3">Might act as an E3 ubiquitin-protein ligase, or as part of E3 complex, which accepts ubiquitin from specific E2 ubiquitin-conjugating enzymes and then transfers it to substrates.</text>
</comment>
<dbReference type="InterPro" id="IPR016135">
    <property type="entry name" value="UBQ-conjugating_enzyme/RWD"/>
</dbReference>
<comment type="catalytic activity">
    <reaction evidence="1">
        <text>[E2 ubiquitin-conjugating enzyme]-S-ubiquitinyl-L-cysteine + [acceptor protein]-L-lysine = [E2 ubiquitin-conjugating enzyme]-L-cysteine + [acceptor protein]-N(6)-ubiquitinyl-L-lysine.</text>
        <dbReference type="EC" id="2.3.2.31"/>
    </reaction>
</comment>
<evidence type="ECO:0000256" key="12">
    <source>
        <dbReference type="PROSITE-ProRule" id="PRU00175"/>
    </source>
</evidence>
<keyword evidence="11" id="KW-0862">Zinc</keyword>
<evidence type="ECO:0000259" key="14">
    <source>
        <dbReference type="PROSITE" id="PS50089"/>
    </source>
</evidence>
<dbReference type="Proteomes" id="UP000324705">
    <property type="component" value="Chromosome 2A"/>
</dbReference>
<dbReference type="GO" id="GO:0008270">
    <property type="term" value="F:zinc ion binding"/>
    <property type="evidence" value="ECO:0007669"/>
    <property type="project" value="UniProtKB-KW"/>
</dbReference>
<name>A0A9R1RCE0_TRITD</name>
<keyword evidence="10" id="KW-0833">Ubl conjugation pathway</keyword>
<dbReference type="InterPro" id="IPR013083">
    <property type="entry name" value="Znf_RING/FYVE/PHD"/>
</dbReference>
<feature type="domain" description="RING-type" evidence="14">
    <location>
        <begin position="303"/>
        <end position="351"/>
    </location>
</feature>
<dbReference type="Gramene" id="TRITD2Av1G254080.1">
    <property type="protein sequence ID" value="TRITD2Av1G254080.1"/>
    <property type="gene ID" value="TRITD2Av1G254080"/>
</dbReference>
<gene>
    <name evidence="17" type="ORF">TRITD_2Av1G254080</name>
</gene>
<dbReference type="InterPro" id="IPR031127">
    <property type="entry name" value="E3_UB_ligase_RBR"/>
</dbReference>
<dbReference type="Gene3D" id="3.10.110.10">
    <property type="entry name" value="Ubiquitin Conjugating Enzyme"/>
    <property type="match status" value="1"/>
</dbReference>
<feature type="region of interest" description="Disordered" evidence="13">
    <location>
        <begin position="29"/>
        <end position="55"/>
    </location>
</feature>
<keyword evidence="18" id="KW-1185">Reference proteome</keyword>
<keyword evidence="9 12" id="KW-0863">Zinc-finger</keyword>
<dbReference type="InterPro" id="IPR017907">
    <property type="entry name" value="Znf_RING_CS"/>
</dbReference>
<feature type="compositionally biased region" description="Polar residues" evidence="13">
    <location>
        <begin position="580"/>
        <end position="589"/>
    </location>
</feature>
<keyword evidence="6" id="KW-0808">Transferase</keyword>
<evidence type="ECO:0000256" key="8">
    <source>
        <dbReference type="ARBA" id="ARBA00022737"/>
    </source>
</evidence>
<dbReference type="InterPro" id="IPR001841">
    <property type="entry name" value="Znf_RING"/>
</dbReference>
<dbReference type="CDD" id="cd23821">
    <property type="entry name" value="RWD_IMPACT"/>
    <property type="match status" value="1"/>
</dbReference>
<evidence type="ECO:0000313" key="17">
    <source>
        <dbReference type="EMBL" id="VAH36254.1"/>
    </source>
</evidence>
<comment type="similarity">
    <text evidence="4">Belongs to the RBR family. Ariadne subfamily.</text>
</comment>
<evidence type="ECO:0000313" key="18">
    <source>
        <dbReference type="Proteomes" id="UP000324705"/>
    </source>
</evidence>
<dbReference type="EC" id="2.3.2.31" evidence="5"/>